<keyword evidence="1" id="KW-1133">Transmembrane helix</keyword>
<accession>A0A4S8QJH3</accession>
<feature type="transmembrane region" description="Helical" evidence="1">
    <location>
        <begin position="46"/>
        <end position="64"/>
    </location>
</feature>
<organism evidence="2 3">
    <name type="scientific">Glycomyces buryatensis</name>
    <dbReference type="NCBI Taxonomy" id="2570927"/>
    <lineage>
        <taxon>Bacteria</taxon>
        <taxon>Bacillati</taxon>
        <taxon>Actinomycetota</taxon>
        <taxon>Actinomycetes</taxon>
        <taxon>Glycomycetales</taxon>
        <taxon>Glycomycetaceae</taxon>
        <taxon>Glycomyces</taxon>
    </lineage>
</organism>
<evidence type="ECO:0000313" key="2">
    <source>
        <dbReference type="EMBL" id="THV43155.1"/>
    </source>
</evidence>
<feature type="transmembrane region" description="Helical" evidence="1">
    <location>
        <begin position="76"/>
        <end position="97"/>
    </location>
</feature>
<evidence type="ECO:0000256" key="1">
    <source>
        <dbReference type="SAM" id="Phobius"/>
    </source>
</evidence>
<dbReference type="OrthoDB" id="4338073at2"/>
<evidence type="ECO:0008006" key="4">
    <source>
        <dbReference type="Google" id="ProtNLM"/>
    </source>
</evidence>
<sequence>MAYPPAPPAAYAPPVKQSNGFGVAALVLGLISAGLCWIPLFNLLTSLLPGLLAVIFGIVGIATSGKRGGKGKGTGITGLILGVVALAVTIAWTAFLVNAFSEASDQVGSQSESEFMASCQAEGSTEADCQAVWDAFEEWGIFGG</sequence>
<gene>
    <name evidence="2" type="ORF">FAB82_02690</name>
</gene>
<dbReference type="RefSeq" id="WP_136532996.1">
    <property type="nucleotide sequence ID" value="NZ_STGY01000007.1"/>
</dbReference>
<dbReference type="Proteomes" id="UP000308760">
    <property type="component" value="Unassembled WGS sequence"/>
</dbReference>
<reference evidence="2 3" key="2">
    <citation type="submission" date="2019-05" db="EMBL/GenBank/DDBJ databases">
        <title>Glycomyces buryatensis sp. nov.</title>
        <authorList>
            <person name="Nikitina E."/>
        </authorList>
    </citation>
    <scope>NUCLEOTIDE SEQUENCE [LARGE SCALE GENOMIC DNA]</scope>
    <source>
        <strain evidence="2 3">18</strain>
    </source>
</reference>
<proteinExistence type="predicted"/>
<dbReference type="EMBL" id="STGY01000007">
    <property type="protein sequence ID" value="THV43155.1"/>
    <property type="molecule type" value="Genomic_DNA"/>
</dbReference>
<name>A0A4S8QJH3_9ACTN</name>
<reference evidence="3" key="1">
    <citation type="submission" date="2019-04" db="EMBL/GenBank/DDBJ databases">
        <title>Nocardioides xinjiangensis sp. nov.</title>
        <authorList>
            <person name="Liu S."/>
        </authorList>
    </citation>
    <scope>NUCLEOTIDE SEQUENCE [LARGE SCALE GENOMIC DNA]</scope>
    <source>
        <strain evidence="3">18</strain>
    </source>
</reference>
<dbReference type="AlphaFoldDB" id="A0A4S8QJH3"/>
<evidence type="ECO:0000313" key="3">
    <source>
        <dbReference type="Proteomes" id="UP000308760"/>
    </source>
</evidence>
<keyword evidence="3" id="KW-1185">Reference proteome</keyword>
<protein>
    <recommendedName>
        <fullName evidence="4">DUF4190 domain-containing protein</fullName>
    </recommendedName>
</protein>
<keyword evidence="1" id="KW-0812">Transmembrane</keyword>
<comment type="caution">
    <text evidence="2">The sequence shown here is derived from an EMBL/GenBank/DDBJ whole genome shotgun (WGS) entry which is preliminary data.</text>
</comment>
<keyword evidence="1" id="KW-0472">Membrane</keyword>
<feature type="transmembrane region" description="Helical" evidence="1">
    <location>
        <begin position="21"/>
        <end position="40"/>
    </location>
</feature>